<dbReference type="OrthoDB" id="9805316at2"/>
<proteinExistence type="inferred from homology"/>
<keyword evidence="5" id="KW-0460">Magnesium</keyword>
<dbReference type="GO" id="GO:0008299">
    <property type="term" value="P:isoprenoid biosynthetic process"/>
    <property type="evidence" value="ECO:0007669"/>
    <property type="project" value="InterPro"/>
</dbReference>
<organism evidence="6 7">
    <name type="scientific">Marinifilum breve</name>
    <dbReference type="NCBI Taxonomy" id="2184082"/>
    <lineage>
        <taxon>Bacteria</taxon>
        <taxon>Pseudomonadati</taxon>
        <taxon>Bacteroidota</taxon>
        <taxon>Bacteroidia</taxon>
        <taxon>Marinilabiliales</taxon>
        <taxon>Marinifilaceae</taxon>
    </lineage>
</organism>
<dbReference type="EMBL" id="QFLI01000002">
    <property type="protein sequence ID" value="PXY02245.1"/>
    <property type="molecule type" value="Genomic_DNA"/>
</dbReference>
<keyword evidence="4" id="KW-0479">Metal-binding</keyword>
<evidence type="ECO:0008006" key="8">
    <source>
        <dbReference type="Google" id="ProtNLM"/>
    </source>
</evidence>
<keyword evidence="3" id="KW-0808">Transferase</keyword>
<evidence type="ECO:0000256" key="5">
    <source>
        <dbReference type="ARBA" id="ARBA00022842"/>
    </source>
</evidence>
<dbReference type="Pfam" id="PF00348">
    <property type="entry name" value="polyprenyl_synt"/>
    <property type="match status" value="1"/>
</dbReference>
<comment type="caution">
    <text evidence="6">The sequence shown here is derived from an EMBL/GenBank/DDBJ whole genome shotgun (WGS) entry which is preliminary data.</text>
</comment>
<evidence type="ECO:0000313" key="6">
    <source>
        <dbReference type="EMBL" id="PXY02245.1"/>
    </source>
</evidence>
<dbReference type="AlphaFoldDB" id="A0A2V4A041"/>
<protein>
    <recommendedName>
        <fullName evidence="8">Polyprenyl synthetase</fullName>
    </recommendedName>
</protein>
<reference evidence="6 7" key="1">
    <citation type="submission" date="2018-05" db="EMBL/GenBank/DDBJ databases">
        <title>Marinifilum breve JC075T sp. nov., a marine bacterium isolated from Yongle Blue Hole in the South China Sea.</title>
        <authorList>
            <person name="Fu T."/>
        </authorList>
    </citation>
    <scope>NUCLEOTIDE SEQUENCE [LARGE SCALE GENOMIC DNA]</scope>
    <source>
        <strain evidence="6 7">JC075</strain>
    </source>
</reference>
<dbReference type="PANTHER" id="PTHR12001:SF69">
    <property type="entry name" value="ALL TRANS-POLYPRENYL-DIPHOSPHATE SYNTHASE PDSS1"/>
    <property type="match status" value="1"/>
</dbReference>
<dbReference type="InterPro" id="IPR033749">
    <property type="entry name" value="Polyprenyl_synt_CS"/>
</dbReference>
<sequence length="542" mass="61509">MRLYDKRIEDYDNEIAMILRKDQINTNLGNALPQTPEKLKQIRDLIRDYAAETEIVPPLQESEVIFHSGELIKMHPELFLYQKLLAVMINNFAWQNIVAGIPFNRRILLLPKCFSHADCPAKFDELGLLCEQCGRCDLADIISRADDLGYHTIVSEGTTSASVLLSSGQVECVIGVGCLHSFERSFPLAVKEAVPSIAIPLYNNDCKDSKVDEIWLNEVLANRKESNWNGWIDLDQLKKSVKSWFSKEKLQEFFDYTDDTVDIAINWIEKDGKRWRPLMMTAVYDALMGKSGEYNETIQKLAVSIECFHKASLVHDDIADDDDQRYGKPSLHKEYDVPVALNVGDLIVGYGYQMIAESGAKHIKSLLKVASRAHRDLSLGQGEELLWRSNGKLLSREEIIRIFSNKTSPAFEVALQFGAIQANAGSDVVDVISEYSTALGIAYQINDDLDDFKQNEIASGFNTVQPSMISCILNEKYPDKMNEWRRNQNSDILKWDETKAAMQEAEEMLADYKHKAMKSLCKLSNPNLKILLTRLLNRIVPE</sequence>
<name>A0A2V4A041_9BACT</name>
<evidence type="ECO:0000256" key="2">
    <source>
        <dbReference type="ARBA" id="ARBA00006706"/>
    </source>
</evidence>
<dbReference type="PROSITE" id="PS00444">
    <property type="entry name" value="POLYPRENYL_SYNTHASE_2"/>
    <property type="match status" value="1"/>
</dbReference>
<gene>
    <name evidence="6" type="ORF">DF185_06250</name>
</gene>
<dbReference type="InterPro" id="IPR000092">
    <property type="entry name" value="Polyprenyl_synt"/>
</dbReference>
<dbReference type="InterPro" id="IPR008949">
    <property type="entry name" value="Isoprenoid_synthase_dom_sf"/>
</dbReference>
<evidence type="ECO:0000256" key="4">
    <source>
        <dbReference type="ARBA" id="ARBA00022723"/>
    </source>
</evidence>
<dbReference type="InterPro" id="IPR002829">
    <property type="entry name" value="DUF116"/>
</dbReference>
<comment type="similarity">
    <text evidence="2">Belongs to the FPP/GGPP synthase family.</text>
</comment>
<dbReference type="SUPFAM" id="SSF48576">
    <property type="entry name" value="Terpenoid synthases"/>
    <property type="match status" value="1"/>
</dbReference>
<dbReference type="GO" id="GO:0046872">
    <property type="term" value="F:metal ion binding"/>
    <property type="evidence" value="ECO:0007669"/>
    <property type="project" value="UniProtKB-KW"/>
</dbReference>
<evidence type="ECO:0000256" key="3">
    <source>
        <dbReference type="ARBA" id="ARBA00022679"/>
    </source>
</evidence>
<dbReference type="Gene3D" id="1.10.600.10">
    <property type="entry name" value="Farnesyl Diphosphate Synthase"/>
    <property type="match status" value="1"/>
</dbReference>
<evidence type="ECO:0000256" key="1">
    <source>
        <dbReference type="ARBA" id="ARBA00001946"/>
    </source>
</evidence>
<dbReference type="PANTHER" id="PTHR12001">
    <property type="entry name" value="GERANYLGERANYL PYROPHOSPHATE SYNTHASE"/>
    <property type="match status" value="1"/>
</dbReference>
<dbReference type="SFLD" id="SFLDS00005">
    <property type="entry name" value="Isoprenoid_Synthase_Type_I"/>
    <property type="match status" value="1"/>
</dbReference>
<dbReference type="Proteomes" id="UP000248079">
    <property type="component" value="Unassembled WGS sequence"/>
</dbReference>
<accession>A0A2V4A041</accession>
<dbReference type="RefSeq" id="WP_110359879.1">
    <property type="nucleotide sequence ID" value="NZ_QFLI01000002.1"/>
</dbReference>
<dbReference type="Pfam" id="PF01976">
    <property type="entry name" value="DUF116"/>
    <property type="match status" value="1"/>
</dbReference>
<keyword evidence="7" id="KW-1185">Reference proteome</keyword>
<comment type="cofactor">
    <cofactor evidence="1">
        <name>Mg(2+)</name>
        <dbReference type="ChEBI" id="CHEBI:18420"/>
    </cofactor>
</comment>
<dbReference type="GO" id="GO:0004659">
    <property type="term" value="F:prenyltransferase activity"/>
    <property type="evidence" value="ECO:0007669"/>
    <property type="project" value="InterPro"/>
</dbReference>
<evidence type="ECO:0000313" key="7">
    <source>
        <dbReference type="Proteomes" id="UP000248079"/>
    </source>
</evidence>